<accession>A0ABP3FAD3</accession>
<dbReference type="Pfam" id="PF19744">
    <property type="entry name" value="DUF6232"/>
    <property type="match status" value="1"/>
</dbReference>
<dbReference type="EMBL" id="BAAABV010000023">
    <property type="protein sequence ID" value="GAA0306561.1"/>
    <property type="molecule type" value="Genomic_DNA"/>
</dbReference>
<feature type="transmembrane region" description="Helical" evidence="2">
    <location>
        <begin position="70"/>
        <end position="93"/>
    </location>
</feature>
<feature type="transmembrane region" description="Helical" evidence="2">
    <location>
        <begin position="105"/>
        <end position="124"/>
    </location>
</feature>
<organism evidence="3 4">
    <name type="scientific">Streptomyces polychromogenes</name>
    <dbReference type="NCBI Taxonomy" id="67342"/>
    <lineage>
        <taxon>Bacteria</taxon>
        <taxon>Bacillati</taxon>
        <taxon>Actinomycetota</taxon>
        <taxon>Actinomycetes</taxon>
        <taxon>Kitasatosporales</taxon>
        <taxon>Streptomycetaceae</taxon>
        <taxon>Streptomyces</taxon>
    </lineage>
</organism>
<protein>
    <submittedName>
        <fullName evidence="3">Uncharacterized protein</fullName>
    </submittedName>
</protein>
<gene>
    <name evidence="3" type="ORF">GCM10010302_51540</name>
</gene>
<evidence type="ECO:0000256" key="2">
    <source>
        <dbReference type="SAM" id="Phobius"/>
    </source>
</evidence>
<evidence type="ECO:0000313" key="4">
    <source>
        <dbReference type="Proteomes" id="UP001501867"/>
    </source>
</evidence>
<keyword evidence="2" id="KW-0812">Transmembrane</keyword>
<feature type="region of interest" description="Disordered" evidence="1">
    <location>
        <begin position="1"/>
        <end position="28"/>
    </location>
</feature>
<evidence type="ECO:0000256" key="1">
    <source>
        <dbReference type="SAM" id="MobiDB-lite"/>
    </source>
</evidence>
<keyword evidence="2" id="KW-0472">Membrane</keyword>
<keyword evidence="4" id="KW-1185">Reference proteome</keyword>
<feature type="compositionally biased region" description="Pro residues" evidence="1">
    <location>
        <begin position="8"/>
        <end position="24"/>
    </location>
</feature>
<evidence type="ECO:0000313" key="3">
    <source>
        <dbReference type="EMBL" id="GAA0306561.1"/>
    </source>
</evidence>
<reference evidence="4" key="1">
    <citation type="journal article" date="2019" name="Int. J. Syst. Evol. Microbiol.">
        <title>The Global Catalogue of Microorganisms (GCM) 10K type strain sequencing project: providing services to taxonomists for standard genome sequencing and annotation.</title>
        <authorList>
            <consortium name="The Broad Institute Genomics Platform"/>
            <consortium name="The Broad Institute Genome Sequencing Center for Infectious Disease"/>
            <person name="Wu L."/>
            <person name="Ma J."/>
        </authorList>
    </citation>
    <scope>NUCLEOTIDE SEQUENCE [LARGE SCALE GENOMIC DNA]</scope>
    <source>
        <strain evidence="4">JCM 4505</strain>
    </source>
</reference>
<name>A0ABP3FAD3_9ACTN</name>
<dbReference type="RefSeq" id="WP_344164213.1">
    <property type="nucleotide sequence ID" value="NZ_BAAABV010000023.1"/>
</dbReference>
<sequence length="201" mass="21321">MDSTDSAGPPPPRSTTPSRPAPPEEFPDRDGRRLVIRVSGRMLRVGSAAVPLHNITWVDAFRFRPKRGAVFLRTLLWTAGVILVLVVGGLGYASGGDLRARGIDATLLAMLLGAVVVAALRALFTFSRPVLAIETAGGSAVVVTLPDMEELRRIAGQVVHAIDHPEAEFTAIVNQFNGTHTNHFGPVVNMNGGSGNSGIRL</sequence>
<keyword evidence="2" id="KW-1133">Transmembrane helix</keyword>
<proteinExistence type="predicted"/>
<comment type="caution">
    <text evidence="3">The sequence shown here is derived from an EMBL/GenBank/DDBJ whole genome shotgun (WGS) entry which is preliminary data.</text>
</comment>
<dbReference type="InterPro" id="IPR045629">
    <property type="entry name" value="DUF6232"/>
</dbReference>
<dbReference type="Proteomes" id="UP001501867">
    <property type="component" value="Unassembled WGS sequence"/>
</dbReference>